<dbReference type="Gene3D" id="1.10.1740.10">
    <property type="match status" value="1"/>
</dbReference>
<evidence type="ECO:0000256" key="3">
    <source>
        <dbReference type="ARBA" id="ARBA00023082"/>
    </source>
</evidence>
<dbReference type="PANTHER" id="PTHR43133">
    <property type="entry name" value="RNA POLYMERASE ECF-TYPE SIGMA FACTO"/>
    <property type="match status" value="1"/>
</dbReference>
<feature type="domain" description="RNA polymerase sigma factor 70 region 4 type 2" evidence="7">
    <location>
        <begin position="161"/>
        <end position="212"/>
    </location>
</feature>
<dbReference type="InterPro" id="IPR014284">
    <property type="entry name" value="RNA_pol_sigma-70_dom"/>
</dbReference>
<dbReference type="OrthoDB" id="9780326at2"/>
<dbReference type="Gene3D" id="1.10.10.10">
    <property type="entry name" value="Winged helix-like DNA-binding domain superfamily/Winged helix DNA-binding domain"/>
    <property type="match status" value="1"/>
</dbReference>
<evidence type="ECO:0000313" key="8">
    <source>
        <dbReference type="EMBL" id="PZA23265.1"/>
    </source>
</evidence>
<keyword evidence="3" id="KW-0731">Sigma factor</keyword>
<dbReference type="Proteomes" id="UP000247602">
    <property type="component" value="Unassembled WGS sequence"/>
</dbReference>
<keyword evidence="9" id="KW-1185">Reference proteome</keyword>
<comment type="similarity">
    <text evidence="1">Belongs to the sigma-70 factor family. ECF subfamily.</text>
</comment>
<organism evidence="8 9">
    <name type="scientific">Modestobacter versicolor</name>
    <dbReference type="NCBI Taxonomy" id="429133"/>
    <lineage>
        <taxon>Bacteria</taxon>
        <taxon>Bacillati</taxon>
        <taxon>Actinomycetota</taxon>
        <taxon>Actinomycetes</taxon>
        <taxon>Geodermatophilales</taxon>
        <taxon>Geodermatophilaceae</taxon>
        <taxon>Modestobacter</taxon>
    </lineage>
</organism>
<dbReference type="EMBL" id="QKNV01000009">
    <property type="protein sequence ID" value="PZA23265.1"/>
    <property type="molecule type" value="Genomic_DNA"/>
</dbReference>
<reference evidence="8 9" key="1">
    <citation type="submission" date="2018-06" db="EMBL/GenBank/DDBJ databases">
        <title>Draft genome sequence of Modestobacter versicolor CP153-2.</title>
        <authorList>
            <person name="Gundlapally S.R."/>
        </authorList>
    </citation>
    <scope>NUCLEOTIDE SEQUENCE [LARGE SCALE GENOMIC DNA]</scope>
    <source>
        <strain evidence="8 9">CP153-2</strain>
    </source>
</reference>
<proteinExistence type="inferred from homology"/>
<dbReference type="SUPFAM" id="SSF88946">
    <property type="entry name" value="Sigma2 domain of RNA polymerase sigma factors"/>
    <property type="match status" value="1"/>
</dbReference>
<sequence length="225" mass="25193">MTGATAPSGRGRSRTFEDDDVLVTALQAGDEAAFAHVLDHHSAALLRVAMLHVSSRQVAEEVVQDAWLAVIQGIDRFERRSSFKTWLFQILLNKARTRGARERRSVPFSSAGGAGDSWGGAVPPERFRGVDDPEFPHWWASYPTRWDTLPERRLVGQETLDKVRAAIDALTPRQREVVTLRDVHGWTADEVSAYLGLTAANQRVLLHRARSKVRLALEEYLDDGR</sequence>
<dbReference type="GO" id="GO:0016987">
    <property type="term" value="F:sigma factor activity"/>
    <property type="evidence" value="ECO:0007669"/>
    <property type="project" value="UniProtKB-KW"/>
</dbReference>
<dbReference type="Pfam" id="PF08281">
    <property type="entry name" value="Sigma70_r4_2"/>
    <property type="match status" value="1"/>
</dbReference>
<evidence type="ECO:0000259" key="6">
    <source>
        <dbReference type="Pfam" id="PF04542"/>
    </source>
</evidence>
<dbReference type="InterPro" id="IPR039425">
    <property type="entry name" value="RNA_pol_sigma-70-like"/>
</dbReference>
<dbReference type="CDD" id="cd06171">
    <property type="entry name" value="Sigma70_r4"/>
    <property type="match status" value="1"/>
</dbReference>
<evidence type="ECO:0000256" key="5">
    <source>
        <dbReference type="ARBA" id="ARBA00023163"/>
    </source>
</evidence>
<protein>
    <submittedName>
        <fullName evidence="8">RNA polymerase sigma factor</fullName>
    </submittedName>
</protein>
<evidence type="ECO:0000259" key="7">
    <source>
        <dbReference type="Pfam" id="PF08281"/>
    </source>
</evidence>
<dbReference type="AlphaFoldDB" id="A0A323VF33"/>
<comment type="caution">
    <text evidence="8">The sequence shown here is derived from an EMBL/GenBank/DDBJ whole genome shotgun (WGS) entry which is preliminary data.</text>
</comment>
<keyword evidence="2" id="KW-0805">Transcription regulation</keyword>
<dbReference type="InterPro" id="IPR013249">
    <property type="entry name" value="RNA_pol_sigma70_r4_t2"/>
</dbReference>
<evidence type="ECO:0000256" key="4">
    <source>
        <dbReference type="ARBA" id="ARBA00023125"/>
    </source>
</evidence>
<keyword evidence="5" id="KW-0804">Transcription</keyword>
<accession>A0A323VF33</accession>
<name>A0A323VF33_9ACTN</name>
<dbReference type="InterPro" id="IPR036388">
    <property type="entry name" value="WH-like_DNA-bd_sf"/>
</dbReference>
<keyword evidence="4" id="KW-0238">DNA-binding</keyword>
<dbReference type="InterPro" id="IPR013324">
    <property type="entry name" value="RNA_pol_sigma_r3/r4-like"/>
</dbReference>
<dbReference type="InterPro" id="IPR007627">
    <property type="entry name" value="RNA_pol_sigma70_r2"/>
</dbReference>
<evidence type="ECO:0000313" key="9">
    <source>
        <dbReference type="Proteomes" id="UP000247602"/>
    </source>
</evidence>
<dbReference type="NCBIfam" id="TIGR02937">
    <property type="entry name" value="sigma70-ECF"/>
    <property type="match status" value="1"/>
</dbReference>
<dbReference type="PANTHER" id="PTHR43133:SF8">
    <property type="entry name" value="RNA POLYMERASE SIGMA FACTOR HI_1459-RELATED"/>
    <property type="match status" value="1"/>
</dbReference>
<gene>
    <name evidence="8" type="ORF">DMO24_00980</name>
</gene>
<dbReference type="Pfam" id="PF04542">
    <property type="entry name" value="Sigma70_r2"/>
    <property type="match status" value="1"/>
</dbReference>
<dbReference type="GO" id="GO:0003677">
    <property type="term" value="F:DNA binding"/>
    <property type="evidence" value="ECO:0007669"/>
    <property type="project" value="UniProtKB-KW"/>
</dbReference>
<dbReference type="SUPFAM" id="SSF88659">
    <property type="entry name" value="Sigma3 and sigma4 domains of RNA polymerase sigma factors"/>
    <property type="match status" value="1"/>
</dbReference>
<feature type="domain" description="RNA polymerase sigma-70 region 2" evidence="6">
    <location>
        <begin position="39"/>
        <end position="104"/>
    </location>
</feature>
<evidence type="ECO:0000256" key="1">
    <source>
        <dbReference type="ARBA" id="ARBA00010641"/>
    </source>
</evidence>
<dbReference type="InterPro" id="IPR013325">
    <property type="entry name" value="RNA_pol_sigma_r2"/>
</dbReference>
<dbReference type="GO" id="GO:0006352">
    <property type="term" value="P:DNA-templated transcription initiation"/>
    <property type="evidence" value="ECO:0007669"/>
    <property type="project" value="InterPro"/>
</dbReference>
<evidence type="ECO:0000256" key="2">
    <source>
        <dbReference type="ARBA" id="ARBA00023015"/>
    </source>
</evidence>